<dbReference type="InterPro" id="IPR000719">
    <property type="entry name" value="Prot_kinase_dom"/>
</dbReference>
<dbReference type="PANTHER" id="PTHR44167:SF24">
    <property type="entry name" value="SERINE_THREONINE-PROTEIN KINASE CHK2"/>
    <property type="match status" value="1"/>
</dbReference>
<dbReference type="PANTHER" id="PTHR44167">
    <property type="entry name" value="OVARIAN-SPECIFIC SERINE/THREONINE-PROTEIN KINASE LOK-RELATED"/>
    <property type="match status" value="1"/>
</dbReference>
<evidence type="ECO:0000313" key="3">
    <source>
        <dbReference type="Proteomes" id="UP000760860"/>
    </source>
</evidence>
<name>A0A8T1IBE2_9STRA</name>
<dbReference type="Gene3D" id="1.10.510.10">
    <property type="entry name" value="Transferase(Phosphotransferase) domain 1"/>
    <property type="match status" value="1"/>
</dbReference>
<dbReference type="PROSITE" id="PS50011">
    <property type="entry name" value="PROTEIN_KINASE_DOM"/>
    <property type="match status" value="1"/>
</dbReference>
<dbReference type="GO" id="GO:0005524">
    <property type="term" value="F:ATP binding"/>
    <property type="evidence" value="ECO:0007669"/>
    <property type="project" value="InterPro"/>
</dbReference>
<dbReference type="AlphaFoldDB" id="A0A8T1IBE2"/>
<dbReference type="GO" id="GO:0005634">
    <property type="term" value="C:nucleus"/>
    <property type="evidence" value="ECO:0007669"/>
    <property type="project" value="TreeGrafter"/>
</dbReference>
<dbReference type="VEuPathDB" id="FungiDB:PC110_g7128"/>
<sequence>MDVWFVTTQYPKYGDHPPYETVTHPAVSSHSRPFSMRVPSIYLVWDSKLGVIALRRRERQLAVSRCGVVLAGVYFRIDQAAAMQIPVALKIMDRAQVLLQRDDVESEIRVMGQLQMGGLDAPLANEHMIRWEYASDVYNQYVATEHLQEFAQEHGTAPTKLECISYVYRGSGHEWMREGIGIFKGIVRALTYLHAQNVAHLDLDVYNVAVDTRTSPRIIDLGSSQIMDNRGLVGEGYVSIKCKPLFVAPEVRSHQRMAPPRPGFNGAAADMWAAGVILVQCVVWGFRGGPTYLLSNTNWRREVFSHIDATCSPKTCHLCVNFISIPPLIGAIIKQLLHVDPKQRASAYEVAMALQENRQVQLFPVHPRIQG</sequence>
<dbReference type="InterPro" id="IPR011009">
    <property type="entry name" value="Kinase-like_dom_sf"/>
</dbReference>
<evidence type="ECO:0000313" key="2">
    <source>
        <dbReference type="EMBL" id="KAG3222150.1"/>
    </source>
</evidence>
<dbReference type="GO" id="GO:0044773">
    <property type="term" value="P:mitotic DNA damage checkpoint signaling"/>
    <property type="evidence" value="ECO:0007669"/>
    <property type="project" value="TreeGrafter"/>
</dbReference>
<comment type="caution">
    <text evidence="2">The sequence shown here is derived from an EMBL/GenBank/DDBJ whole genome shotgun (WGS) entry which is preliminary data.</text>
</comment>
<gene>
    <name evidence="2" type="ORF">PC129_g7133</name>
</gene>
<proteinExistence type="predicted"/>
<reference evidence="2" key="1">
    <citation type="submission" date="2018-05" db="EMBL/GenBank/DDBJ databases">
        <title>Effector identification in a new, highly contiguous assembly of the strawberry crown rot pathogen Phytophthora cactorum.</title>
        <authorList>
            <person name="Armitage A.D."/>
            <person name="Nellist C.F."/>
            <person name="Bates H."/>
            <person name="Vickerstaff R.J."/>
            <person name="Harrison R.J."/>
        </authorList>
    </citation>
    <scope>NUCLEOTIDE SEQUENCE</scope>
    <source>
        <strain evidence="2">P421</strain>
    </source>
</reference>
<dbReference type="SMART" id="SM00220">
    <property type="entry name" value="S_TKc"/>
    <property type="match status" value="1"/>
</dbReference>
<protein>
    <recommendedName>
        <fullName evidence="1">Protein kinase domain-containing protein</fullName>
    </recommendedName>
</protein>
<dbReference type="EMBL" id="RCMV01000192">
    <property type="protein sequence ID" value="KAG3222150.1"/>
    <property type="molecule type" value="Genomic_DNA"/>
</dbReference>
<dbReference type="GO" id="GO:0004674">
    <property type="term" value="F:protein serine/threonine kinase activity"/>
    <property type="evidence" value="ECO:0007669"/>
    <property type="project" value="TreeGrafter"/>
</dbReference>
<dbReference type="Proteomes" id="UP000760860">
    <property type="component" value="Unassembled WGS sequence"/>
</dbReference>
<evidence type="ECO:0000259" key="1">
    <source>
        <dbReference type="PROSITE" id="PS50011"/>
    </source>
</evidence>
<organism evidence="2 3">
    <name type="scientific">Phytophthora cactorum</name>
    <dbReference type="NCBI Taxonomy" id="29920"/>
    <lineage>
        <taxon>Eukaryota</taxon>
        <taxon>Sar</taxon>
        <taxon>Stramenopiles</taxon>
        <taxon>Oomycota</taxon>
        <taxon>Peronosporomycetes</taxon>
        <taxon>Peronosporales</taxon>
        <taxon>Peronosporaceae</taxon>
        <taxon>Phytophthora</taxon>
    </lineage>
</organism>
<accession>A0A8T1IBE2</accession>
<dbReference type="Pfam" id="PF00069">
    <property type="entry name" value="Pkinase"/>
    <property type="match status" value="1"/>
</dbReference>
<dbReference type="SUPFAM" id="SSF56112">
    <property type="entry name" value="Protein kinase-like (PK-like)"/>
    <property type="match status" value="1"/>
</dbReference>
<feature type="domain" description="Protein kinase" evidence="1">
    <location>
        <begin position="55"/>
        <end position="369"/>
    </location>
</feature>